<dbReference type="InterPro" id="IPR035892">
    <property type="entry name" value="C2_domain_sf"/>
</dbReference>
<proteinExistence type="predicted"/>
<name>A0A8C4N0M3_EPTBU</name>
<dbReference type="GO" id="GO:0006887">
    <property type="term" value="P:exocytosis"/>
    <property type="evidence" value="ECO:0007669"/>
    <property type="project" value="TreeGrafter"/>
</dbReference>
<dbReference type="SMART" id="SM00239">
    <property type="entry name" value="C2"/>
    <property type="match status" value="2"/>
</dbReference>
<dbReference type="Gene3D" id="2.60.40.150">
    <property type="entry name" value="C2 domain"/>
    <property type="match status" value="2"/>
</dbReference>
<evidence type="ECO:0000256" key="1">
    <source>
        <dbReference type="ARBA" id="ARBA00022723"/>
    </source>
</evidence>
<dbReference type="AlphaFoldDB" id="A0A8C4N0M3"/>
<dbReference type="InterPro" id="IPR000008">
    <property type="entry name" value="C2_dom"/>
</dbReference>
<feature type="domain" description="C2" evidence="3">
    <location>
        <begin position="28"/>
        <end position="150"/>
    </location>
</feature>
<keyword evidence="1" id="KW-0479">Metal-binding</keyword>
<dbReference type="GO" id="GO:0098850">
    <property type="term" value="C:extrinsic component of synaptic vesicle membrane"/>
    <property type="evidence" value="ECO:0007669"/>
    <property type="project" value="TreeGrafter"/>
</dbReference>
<dbReference type="PANTHER" id="PTHR45729">
    <property type="entry name" value="RABPHILIN, ISOFORM A"/>
    <property type="match status" value="1"/>
</dbReference>
<dbReference type="PRINTS" id="PR00360">
    <property type="entry name" value="C2DOMAIN"/>
</dbReference>
<dbReference type="PROSITE" id="PS50004">
    <property type="entry name" value="C2"/>
    <property type="match status" value="2"/>
</dbReference>
<dbReference type="GO" id="GO:0017158">
    <property type="term" value="P:regulation of calcium ion-dependent exocytosis"/>
    <property type="evidence" value="ECO:0007669"/>
    <property type="project" value="TreeGrafter"/>
</dbReference>
<dbReference type="PRINTS" id="PR00399">
    <property type="entry name" value="SYNAPTOTAGMN"/>
</dbReference>
<dbReference type="InterPro" id="IPR043566">
    <property type="entry name" value="Rabphilin/DOC2/Noc2"/>
</dbReference>
<feature type="domain" description="C2" evidence="3">
    <location>
        <begin position="188"/>
        <end position="324"/>
    </location>
</feature>
<keyword evidence="5" id="KW-1185">Reference proteome</keyword>
<organism evidence="4 5">
    <name type="scientific">Eptatretus burgeri</name>
    <name type="common">Inshore hagfish</name>
    <dbReference type="NCBI Taxonomy" id="7764"/>
    <lineage>
        <taxon>Eukaryota</taxon>
        <taxon>Metazoa</taxon>
        <taxon>Chordata</taxon>
        <taxon>Craniata</taxon>
        <taxon>Vertebrata</taxon>
        <taxon>Cyclostomata</taxon>
        <taxon>Myxini</taxon>
        <taxon>Myxiniformes</taxon>
        <taxon>Myxinidae</taxon>
        <taxon>Eptatretinae</taxon>
        <taxon>Eptatretus</taxon>
    </lineage>
</organism>
<dbReference type="Proteomes" id="UP000694388">
    <property type="component" value="Unplaced"/>
</dbReference>
<evidence type="ECO:0000313" key="5">
    <source>
        <dbReference type="Proteomes" id="UP000694388"/>
    </source>
</evidence>
<dbReference type="Pfam" id="PF00168">
    <property type="entry name" value="C2"/>
    <property type="match status" value="2"/>
</dbReference>
<dbReference type="OMA" id="KVERWHI"/>
<dbReference type="GO" id="GO:0046872">
    <property type="term" value="F:metal ion binding"/>
    <property type="evidence" value="ECO:0007669"/>
    <property type="project" value="UniProtKB-KW"/>
</dbReference>
<reference evidence="4" key="1">
    <citation type="submission" date="2025-08" db="UniProtKB">
        <authorList>
            <consortium name="Ensembl"/>
        </authorList>
    </citation>
    <scope>IDENTIFICATION</scope>
</reference>
<accession>A0A8C4N0M3</accession>
<evidence type="ECO:0000259" key="3">
    <source>
        <dbReference type="PROSITE" id="PS50004"/>
    </source>
</evidence>
<sequence length="348" mass="39209">MTECIGHRQTYRKLHILVLYDRFVSTFYEKNAASSTSFLEVFFLKHGFVHDLQALNVPDAAGHVDPYVKLHLLPGASRATKLRTRTVHGTNAPCWNESLTYLGITDVDMETRTLRLSVCDEDKLGPNVCIGETRVPLRRLRPQQSRTFSVCLEHPLPLERRTAWPEERGRILISLCFVPACSTVSTRAPFSTNQSLATRSTLSAHSGLHVCIVRCAHLAAMDPNGYSDPYVKLLLGPGLGRLGKRKTVVKKRTLNPEFVQEFIFEFQAAELKQRWLQVMVWDYDVARFDDFIGGVVLGMGTQGEARNHWLDCLRQPGMGVERWHPLTSSPLALTSSPITLHSSRLTVN</sequence>
<dbReference type="GO" id="GO:0061669">
    <property type="term" value="P:spontaneous neurotransmitter secretion"/>
    <property type="evidence" value="ECO:0007669"/>
    <property type="project" value="TreeGrafter"/>
</dbReference>
<dbReference type="InterPro" id="IPR001565">
    <property type="entry name" value="Synaptotagmin"/>
</dbReference>
<evidence type="ECO:0000313" key="4">
    <source>
        <dbReference type="Ensembl" id="ENSEBUP00000000652.1"/>
    </source>
</evidence>
<protein>
    <submittedName>
        <fullName evidence="4">Double C2 domain alpha</fullName>
    </submittedName>
</protein>
<dbReference type="SUPFAM" id="SSF49562">
    <property type="entry name" value="C2 domain (Calcium/lipid-binding domain, CaLB)"/>
    <property type="match status" value="2"/>
</dbReference>
<dbReference type="PANTHER" id="PTHR45729:SF1">
    <property type="entry name" value="DOUBLE C2-LIKE DOMAIN-CONTAINING PROTEIN ALPHA"/>
    <property type="match status" value="1"/>
</dbReference>
<dbReference type="Ensembl" id="ENSEBUT00000000957.1">
    <property type="protein sequence ID" value="ENSEBUP00000000652.1"/>
    <property type="gene ID" value="ENSEBUG00000000743.1"/>
</dbReference>
<keyword evidence="2" id="KW-0677">Repeat</keyword>
<evidence type="ECO:0000256" key="2">
    <source>
        <dbReference type="ARBA" id="ARBA00022737"/>
    </source>
</evidence>
<dbReference type="GeneTree" id="ENSGT00940000159141"/>
<reference evidence="4" key="2">
    <citation type="submission" date="2025-09" db="UniProtKB">
        <authorList>
            <consortium name="Ensembl"/>
        </authorList>
    </citation>
    <scope>IDENTIFICATION</scope>
</reference>